<dbReference type="InterPro" id="IPR010930">
    <property type="entry name" value="Flg_bb/hook_C_dom"/>
</dbReference>
<dbReference type="InterPro" id="IPR053967">
    <property type="entry name" value="LlgE_F_G-like_D1"/>
</dbReference>
<dbReference type="SUPFAM" id="SSF117143">
    <property type="entry name" value="Flagellar hook protein flgE"/>
    <property type="match status" value="1"/>
</dbReference>
<dbReference type="Pfam" id="PF06429">
    <property type="entry name" value="Flg_bbr_C"/>
    <property type="match status" value="1"/>
</dbReference>
<gene>
    <name evidence="6" type="ORF">LSG31_04540</name>
</gene>
<proteinExistence type="inferred from homology"/>
<feature type="domain" description="Flagellar basal body rod protein N-terminal" evidence="3">
    <location>
        <begin position="36"/>
        <end position="66"/>
    </location>
</feature>
<dbReference type="PROSITE" id="PS00588">
    <property type="entry name" value="FLAGELLA_BB_ROD"/>
    <property type="match status" value="1"/>
</dbReference>
<dbReference type="PANTHER" id="PTHR30435">
    <property type="entry name" value="FLAGELLAR PROTEIN"/>
    <property type="match status" value="1"/>
</dbReference>
<evidence type="ECO:0000259" key="3">
    <source>
        <dbReference type="Pfam" id="PF00460"/>
    </source>
</evidence>
<dbReference type="Proteomes" id="UP000830167">
    <property type="component" value="Chromosome"/>
</dbReference>
<evidence type="ECO:0000313" key="6">
    <source>
        <dbReference type="EMBL" id="UOF91526.1"/>
    </source>
</evidence>
<dbReference type="InterPro" id="IPR037925">
    <property type="entry name" value="FlgE/F/G-like"/>
</dbReference>
<reference evidence="6" key="1">
    <citation type="submission" date="2021-12" db="EMBL/GenBank/DDBJ databases">
        <title>Alicyclobacillaceae gen. nov., sp. nov., isolated from chalcocite enrichment system.</title>
        <authorList>
            <person name="Jiang Z."/>
        </authorList>
    </citation>
    <scope>NUCLEOTIDE SEQUENCE</scope>
    <source>
        <strain evidence="6">MYW30-H2</strain>
    </source>
</reference>
<keyword evidence="6" id="KW-0282">Flagellum</keyword>
<feature type="domain" description="Flagellar basal-body/hook protein C-terminal" evidence="4">
    <location>
        <begin position="264"/>
        <end position="306"/>
    </location>
</feature>
<dbReference type="InterPro" id="IPR020013">
    <property type="entry name" value="Flagellar_FlgE/F/G"/>
</dbReference>
<organism evidence="6 7">
    <name type="scientific">Fodinisporobacter ferrooxydans</name>
    <dbReference type="NCBI Taxonomy" id="2901836"/>
    <lineage>
        <taxon>Bacteria</taxon>
        <taxon>Bacillati</taxon>
        <taxon>Bacillota</taxon>
        <taxon>Bacilli</taxon>
        <taxon>Bacillales</taxon>
        <taxon>Alicyclobacillaceae</taxon>
        <taxon>Fodinisporobacter</taxon>
    </lineage>
</organism>
<feature type="domain" description="Flagellar hook protein FlgE/F/G-like D1" evidence="5">
    <location>
        <begin position="141"/>
        <end position="206"/>
    </location>
</feature>
<keyword evidence="6" id="KW-0966">Cell projection</keyword>
<dbReference type="Pfam" id="PF00460">
    <property type="entry name" value="Flg_bb_rod"/>
    <property type="match status" value="1"/>
</dbReference>
<comment type="similarity">
    <text evidence="1 2">Belongs to the flagella basal body rod proteins family.</text>
</comment>
<accession>A0ABY4CLZ7</accession>
<dbReference type="InterPro" id="IPR019776">
    <property type="entry name" value="Flagellar_basal_body_rod_CS"/>
</dbReference>
<dbReference type="NCBIfam" id="TIGR03506">
    <property type="entry name" value="FlgEFG_subfam"/>
    <property type="match status" value="1"/>
</dbReference>
<dbReference type="Pfam" id="PF22692">
    <property type="entry name" value="LlgE_F_G_D1"/>
    <property type="match status" value="1"/>
</dbReference>
<protein>
    <submittedName>
        <fullName evidence="6">Flagellar hook-basal body protein</fullName>
    </submittedName>
</protein>
<dbReference type="EMBL" id="CP089291">
    <property type="protein sequence ID" value="UOF91526.1"/>
    <property type="molecule type" value="Genomic_DNA"/>
</dbReference>
<comment type="subcellular location">
    <subcellularLocation>
        <location evidence="2">Bacterial flagellum basal body</location>
    </subcellularLocation>
</comment>
<evidence type="ECO:0000313" key="7">
    <source>
        <dbReference type="Proteomes" id="UP000830167"/>
    </source>
</evidence>
<evidence type="ECO:0000259" key="5">
    <source>
        <dbReference type="Pfam" id="PF22692"/>
    </source>
</evidence>
<dbReference type="InterPro" id="IPR001444">
    <property type="entry name" value="Flag_bb_rod_N"/>
</dbReference>
<keyword evidence="2" id="KW-0975">Bacterial flagellum</keyword>
<sequence>MKEETEKANRRKRQIYGKSEPKNEIESRVIRMIRGLYTAASGMIANQRLQEVISNNLANADTPGYKAQDGELMAFPEQLMERINYGRGLNMNSAAPNPIVGKMGTGVWLQETLSRFTEGPLQKSDKPYDYGIVDAPLHTSFFAVNEPNVGPILTRDGHFVKDADNLLVTASGQRLLAIDSKGNPVPNSGIQVQPDGTTAAVQVDGNGQPTNKPLLDGRGQPLQVSNSVAVVDVANPNQLVPYGDNGYTYGNAALQPGTADVRHGFIEQSNVDPTQTMVSMINVMRSYEANSKVIHTIDLSMDKAVNEIGRVV</sequence>
<keyword evidence="7" id="KW-1185">Reference proteome</keyword>
<dbReference type="RefSeq" id="WP_347438217.1">
    <property type="nucleotide sequence ID" value="NZ_CP089291.1"/>
</dbReference>
<evidence type="ECO:0000256" key="1">
    <source>
        <dbReference type="ARBA" id="ARBA00009677"/>
    </source>
</evidence>
<keyword evidence="6" id="KW-0969">Cilium</keyword>
<evidence type="ECO:0000256" key="2">
    <source>
        <dbReference type="RuleBase" id="RU362116"/>
    </source>
</evidence>
<dbReference type="PANTHER" id="PTHR30435:SF19">
    <property type="entry name" value="FLAGELLAR BASAL-BODY ROD PROTEIN FLGG"/>
    <property type="match status" value="1"/>
</dbReference>
<evidence type="ECO:0000259" key="4">
    <source>
        <dbReference type="Pfam" id="PF06429"/>
    </source>
</evidence>
<name>A0ABY4CLZ7_9BACL</name>